<dbReference type="InterPro" id="IPR047347">
    <property type="entry name" value="YvaQ-like_sensor"/>
</dbReference>
<dbReference type="InterPro" id="IPR024478">
    <property type="entry name" value="HlyB_4HB_MCP"/>
</dbReference>
<dbReference type="Gene3D" id="6.10.340.10">
    <property type="match status" value="1"/>
</dbReference>
<evidence type="ECO:0000256" key="2">
    <source>
        <dbReference type="ARBA" id="ARBA00029447"/>
    </source>
</evidence>
<evidence type="ECO:0000256" key="1">
    <source>
        <dbReference type="ARBA" id="ARBA00023224"/>
    </source>
</evidence>
<dbReference type="GO" id="GO:0016020">
    <property type="term" value="C:membrane"/>
    <property type="evidence" value="ECO:0007669"/>
    <property type="project" value="InterPro"/>
</dbReference>
<dbReference type="PANTHER" id="PTHR32089:SF112">
    <property type="entry name" value="LYSOZYME-LIKE PROTEIN-RELATED"/>
    <property type="match status" value="1"/>
</dbReference>
<dbReference type="PROSITE" id="PS50111">
    <property type="entry name" value="CHEMOTAXIS_TRANSDUC_2"/>
    <property type="match status" value="1"/>
</dbReference>
<evidence type="ECO:0000313" key="8">
    <source>
        <dbReference type="EMBL" id="ACZ12450.1"/>
    </source>
</evidence>
<feature type="transmembrane region" description="Helical" evidence="5">
    <location>
        <begin position="17"/>
        <end position="36"/>
    </location>
</feature>
<dbReference type="InterPro" id="IPR003660">
    <property type="entry name" value="HAMP_dom"/>
</dbReference>
<comment type="similarity">
    <text evidence="2">Belongs to the methyl-accepting chemotaxis (MCP) protein family.</text>
</comment>
<feature type="coiled-coil region" evidence="4">
    <location>
        <begin position="324"/>
        <end position="358"/>
    </location>
</feature>
<name>D1B2Y0_SULD5</name>
<sequence>MLSSIKKGVFMNLSKQLYMMLFIMTLGIFGVFFIGFSKMNTVYEETNYANINSLPSIDLLNEVMQNGASLRFDIWEHISAEDMQSMKKEEEAIQKVKQEIDKGLSSYETMLSNDEDKTLLAKDRETLAKAYTILENVMKLSLDNKKQEATKMLNANRPSLLAFTQTLDKHMIFNQELAQQKAKEAASAKDNANTMMILLSLAVFIACMVVGYMIRKNILEGVHLIRDSITHFVEKKELKFRIVYNRTNEIKEIVESFNHLVEALEHTIVDAKHSSNENASVSHELSTTSMQIGRNAEQSSTIVSNTISEIATIKTFVQETSKLSEEMKIEISTAQIRLEDAKHEVIALRNEVESASDEQSALAQKLEQMSHDAEQVKQILTVISDIADQTNLLALNAAIEAARAGEHGRGFAVVADEVRKLAERTQSSLTEINATINIIVQSIIDSSEQMNKNAKNIQRLSTVSSGVEKTIVGTTEVMQASVQSVTTSATNSQKIAQDTDKIVNMVTNINAITSENARSVEEIASAADHLSKLAENLNLKLNQFRS</sequence>
<dbReference type="Pfam" id="PF00015">
    <property type="entry name" value="MCPsignal"/>
    <property type="match status" value="1"/>
</dbReference>
<evidence type="ECO:0000259" key="7">
    <source>
        <dbReference type="PROSITE" id="PS50885"/>
    </source>
</evidence>
<dbReference type="AlphaFoldDB" id="D1B2Y0"/>
<dbReference type="InterPro" id="IPR004089">
    <property type="entry name" value="MCPsignal_dom"/>
</dbReference>
<evidence type="ECO:0000259" key="6">
    <source>
        <dbReference type="PROSITE" id="PS50111"/>
    </source>
</evidence>
<dbReference type="PANTHER" id="PTHR32089">
    <property type="entry name" value="METHYL-ACCEPTING CHEMOTAXIS PROTEIN MCPB"/>
    <property type="match status" value="1"/>
</dbReference>
<keyword evidence="9" id="KW-1185">Reference proteome</keyword>
<dbReference type="CDD" id="cd19411">
    <property type="entry name" value="MCP2201-like_sensor"/>
    <property type="match status" value="1"/>
</dbReference>
<evidence type="ECO:0000313" key="9">
    <source>
        <dbReference type="Proteomes" id="UP000002222"/>
    </source>
</evidence>
<dbReference type="KEGG" id="sdl:Sdel_1432"/>
<reference evidence="8 9" key="2">
    <citation type="journal article" date="2010" name="Stand. Genomic Sci.">
        <title>Complete genome sequence of Sulfurospirillum deleyianum type strain (5175).</title>
        <authorList>
            <person name="Sikorski J."/>
            <person name="Lapidus A."/>
            <person name="Copeland A."/>
            <person name="Glavina Del Rio T."/>
            <person name="Nolan M."/>
            <person name="Lucas S."/>
            <person name="Chen F."/>
            <person name="Tice H."/>
            <person name="Cheng J.F."/>
            <person name="Saunders E."/>
            <person name="Bruce D."/>
            <person name="Goodwin L."/>
            <person name="Pitluck S."/>
            <person name="Ovchinnikova G."/>
            <person name="Pati A."/>
            <person name="Ivanova N."/>
            <person name="Mavromatis K."/>
            <person name="Chen A."/>
            <person name="Palaniappan K."/>
            <person name="Chain P."/>
            <person name="Land M."/>
            <person name="Hauser L."/>
            <person name="Chang Y.J."/>
            <person name="Jeffries C.D."/>
            <person name="Brettin T."/>
            <person name="Detter J.C."/>
            <person name="Han C."/>
            <person name="Rohde M."/>
            <person name="Lang E."/>
            <person name="Spring S."/>
            <person name="Goker M."/>
            <person name="Bristow J."/>
            <person name="Eisen J.A."/>
            <person name="Markowitz V."/>
            <person name="Hugenholtz P."/>
            <person name="Kyrpides N.C."/>
            <person name="Klenk H.P."/>
        </authorList>
    </citation>
    <scope>NUCLEOTIDE SEQUENCE [LARGE SCALE GENOMIC DNA]</scope>
    <source>
        <strain evidence="9">ATCC 51133 / DSM 6946 / 5175</strain>
    </source>
</reference>
<dbReference type="GO" id="GO:0007165">
    <property type="term" value="P:signal transduction"/>
    <property type="evidence" value="ECO:0007669"/>
    <property type="project" value="UniProtKB-KW"/>
</dbReference>
<organism evidence="8 9">
    <name type="scientific">Sulfurospirillum deleyianum (strain ATCC 51133 / DSM 6946 / 5175)</name>
    <dbReference type="NCBI Taxonomy" id="525898"/>
    <lineage>
        <taxon>Bacteria</taxon>
        <taxon>Pseudomonadati</taxon>
        <taxon>Campylobacterota</taxon>
        <taxon>Epsilonproteobacteria</taxon>
        <taxon>Campylobacterales</taxon>
        <taxon>Sulfurospirillaceae</taxon>
        <taxon>Sulfurospirillum</taxon>
    </lineage>
</organism>
<dbReference type="STRING" id="525898.Sdel_1432"/>
<feature type="domain" description="HAMP" evidence="7">
    <location>
        <begin position="216"/>
        <end position="269"/>
    </location>
</feature>
<reference evidence="9" key="1">
    <citation type="submission" date="2009-11" db="EMBL/GenBank/DDBJ databases">
        <title>The complete genome of Sulfurospirillum deleyianum DSM 6946.</title>
        <authorList>
            <consortium name="US DOE Joint Genome Institute (JGI-PGF)"/>
            <person name="Lucas S."/>
            <person name="Copeland A."/>
            <person name="Lapidus A."/>
            <person name="Glavina del Rio T."/>
            <person name="Dalin E."/>
            <person name="Tice H."/>
            <person name="Bruce D."/>
            <person name="Goodwin L."/>
            <person name="Pitluck S."/>
            <person name="Kyrpides N."/>
            <person name="Mavromatis K."/>
            <person name="Ivanova N."/>
            <person name="Ovchinnikova G."/>
            <person name="Munk A.C."/>
            <person name="Lu M."/>
            <person name="Brettin T."/>
            <person name="Detter J.C."/>
            <person name="Han C."/>
            <person name="Tapia R."/>
            <person name="Larimer F."/>
            <person name="Land M."/>
            <person name="Hauser L."/>
            <person name="Markowitz V."/>
            <person name="Cheng J.F."/>
            <person name="Hugenholtz P."/>
            <person name="Woyke T."/>
            <person name="Wu D."/>
            <person name="Aumann P."/>
            <person name="Schneider S."/>
            <person name="Lang E."/>
            <person name="Spring S."/>
            <person name="Klenk H.P."/>
            <person name="Eisen J.A."/>
        </authorList>
    </citation>
    <scope>NUCLEOTIDE SEQUENCE [LARGE SCALE GENOMIC DNA]</scope>
    <source>
        <strain evidence="9">ATCC 51133 / DSM 6946 / 5175</strain>
    </source>
</reference>
<keyword evidence="5" id="KW-0812">Transmembrane</keyword>
<evidence type="ECO:0000256" key="3">
    <source>
        <dbReference type="PROSITE-ProRule" id="PRU00284"/>
    </source>
</evidence>
<dbReference type="HOGENOM" id="CLU_000445_107_27_7"/>
<gene>
    <name evidence="8" type="ordered locus">Sdel_1432</name>
</gene>
<dbReference type="Proteomes" id="UP000002222">
    <property type="component" value="Chromosome"/>
</dbReference>
<dbReference type="EMBL" id="CP001816">
    <property type="protein sequence ID" value="ACZ12450.1"/>
    <property type="molecule type" value="Genomic_DNA"/>
</dbReference>
<keyword evidence="5" id="KW-0472">Membrane</keyword>
<dbReference type="SMART" id="SM00283">
    <property type="entry name" value="MA"/>
    <property type="match status" value="1"/>
</dbReference>
<keyword evidence="5" id="KW-1133">Transmembrane helix</keyword>
<feature type="transmembrane region" description="Helical" evidence="5">
    <location>
        <begin position="196"/>
        <end position="214"/>
    </location>
</feature>
<dbReference type="eggNOG" id="COG0840">
    <property type="taxonomic scope" value="Bacteria"/>
</dbReference>
<proteinExistence type="inferred from homology"/>
<evidence type="ECO:0000256" key="4">
    <source>
        <dbReference type="SAM" id="Coils"/>
    </source>
</evidence>
<dbReference type="Pfam" id="PF12729">
    <property type="entry name" value="4HB_MCP_1"/>
    <property type="match status" value="1"/>
</dbReference>
<feature type="domain" description="Methyl-accepting transducer" evidence="6">
    <location>
        <begin position="274"/>
        <end position="531"/>
    </location>
</feature>
<evidence type="ECO:0000256" key="5">
    <source>
        <dbReference type="SAM" id="Phobius"/>
    </source>
</evidence>
<protein>
    <submittedName>
        <fullName evidence="8">Chemotaxis sensory transducer</fullName>
    </submittedName>
</protein>
<accession>D1B2Y0</accession>
<keyword evidence="1 3" id="KW-0807">Transducer</keyword>
<dbReference type="SUPFAM" id="SSF58104">
    <property type="entry name" value="Methyl-accepting chemotaxis protein (MCP) signaling domain"/>
    <property type="match status" value="1"/>
</dbReference>
<dbReference type="PROSITE" id="PS50885">
    <property type="entry name" value="HAMP"/>
    <property type="match status" value="1"/>
</dbReference>
<keyword evidence="4" id="KW-0175">Coiled coil</keyword>
<dbReference type="Gene3D" id="1.10.287.950">
    <property type="entry name" value="Methyl-accepting chemotaxis protein"/>
    <property type="match status" value="1"/>
</dbReference>